<accession>A0ABZ0GRH6</accession>
<keyword evidence="3" id="KW-0997">Cell inner membrane</keyword>
<feature type="domain" description="Mce/MlaD" evidence="8">
    <location>
        <begin position="751"/>
        <end position="838"/>
    </location>
</feature>
<evidence type="ECO:0000259" key="8">
    <source>
        <dbReference type="Pfam" id="PF02470"/>
    </source>
</evidence>
<evidence type="ECO:0000256" key="1">
    <source>
        <dbReference type="ARBA" id="ARBA00004533"/>
    </source>
</evidence>
<proteinExistence type="predicted"/>
<keyword evidence="10" id="KW-1185">Reference proteome</keyword>
<dbReference type="Pfam" id="PF02470">
    <property type="entry name" value="MlaD"/>
    <property type="match status" value="6"/>
</dbReference>
<dbReference type="InterPro" id="IPR051800">
    <property type="entry name" value="PqiA-PqiB_transport"/>
</dbReference>
<gene>
    <name evidence="9" type="ORF">RI844_03945</name>
</gene>
<dbReference type="PANTHER" id="PTHR30462">
    <property type="entry name" value="INTERMEMBRANE TRANSPORT PROTEIN PQIB-RELATED"/>
    <property type="match status" value="1"/>
</dbReference>
<feature type="domain" description="Mce/MlaD" evidence="8">
    <location>
        <begin position="391"/>
        <end position="450"/>
    </location>
</feature>
<evidence type="ECO:0000256" key="2">
    <source>
        <dbReference type="ARBA" id="ARBA00022475"/>
    </source>
</evidence>
<evidence type="ECO:0000256" key="5">
    <source>
        <dbReference type="ARBA" id="ARBA00022989"/>
    </source>
</evidence>
<evidence type="ECO:0000256" key="7">
    <source>
        <dbReference type="SAM" id="Phobius"/>
    </source>
</evidence>
<feature type="domain" description="Mce/MlaD" evidence="8">
    <location>
        <begin position="40"/>
        <end position="129"/>
    </location>
</feature>
<keyword evidence="2" id="KW-1003">Cell membrane</keyword>
<keyword evidence="6 7" id="KW-0472">Membrane</keyword>
<keyword evidence="5 7" id="KW-1133">Transmembrane helix</keyword>
<feature type="domain" description="Mce/MlaD" evidence="8">
    <location>
        <begin position="867"/>
        <end position="923"/>
    </location>
</feature>
<dbReference type="RefSeq" id="WP_348397166.1">
    <property type="nucleotide sequence ID" value="NZ_CP136600.1"/>
</dbReference>
<dbReference type="Proteomes" id="UP001301442">
    <property type="component" value="Chromosome"/>
</dbReference>
<evidence type="ECO:0000313" key="9">
    <source>
        <dbReference type="EMBL" id="WOH38396.1"/>
    </source>
</evidence>
<feature type="transmembrane region" description="Helical" evidence="7">
    <location>
        <begin position="12"/>
        <end position="33"/>
    </location>
</feature>
<protein>
    <submittedName>
        <fullName evidence="9">MlaD family protein</fullName>
    </submittedName>
</protein>
<evidence type="ECO:0000313" key="10">
    <source>
        <dbReference type="Proteomes" id="UP001301442"/>
    </source>
</evidence>
<comment type="subcellular location">
    <subcellularLocation>
        <location evidence="1">Cell inner membrane</location>
    </subcellularLocation>
</comment>
<name>A0ABZ0GRH6_9GAMM</name>
<dbReference type="PANTHER" id="PTHR30462:SF0">
    <property type="entry name" value="INTERMEMBRANE TRANSPORT PROTEIN YEBT"/>
    <property type="match status" value="1"/>
</dbReference>
<keyword evidence="4 7" id="KW-0812">Transmembrane</keyword>
<feature type="domain" description="Mce/MlaD" evidence="8">
    <location>
        <begin position="628"/>
        <end position="692"/>
    </location>
</feature>
<dbReference type="EMBL" id="CP136600">
    <property type="protein sequence ID" value="WOH38396.1"/>
    <property type="molecule type" value="Genomic_DNA"/>
</dbReference>
<evidence type="ECO:0000256" key="6">
    <source>
        <dbReference type="ARBA" id="ARBA00023136"/>
    </source>
</evidence>
<evidence type="ECO:0000256" key="4">
    <source>
        <dbReference type="ARBA" id="ARBA00022692"/>
    </source>
</evidence>
<reference evidence="9 10" key="1">
    <citation type="submission" date="2023-09" db="EMBL/GenBank/DDBJ databases">
        <authorList>
            <person name="Qi X."/>
        </authorList>
    </citation>
    <scope>NUCLEOTIDE SEQUENCE [LARGE SCALE GENOMIC DNA]</scope>
    <source>
        <strain evidence="9 10">S1-1</strain>
    </source>
</reference>
<sequence>MSEEQAVISNKSPISSIWLLPVLAALIGLWLLFKSFSDAGIDIVIKTDSAEGIVIGKTELRYKGFPVGLVTDLDLENLNTVLVSVEVNNSVKQYLSENSLFWLVKPEISLSGVSGLDTVITGNYFEILPEEGTKLVKEFVALKQPPPKSEDSPGLHVTLHSKELGSIAHGSSIYYKQIKVGEVYGYDISEDKSHIKINLLIDEEHKDLIKLNTRFWNASGIEMKGDLSGFKLRTQSLASVIGGGIAFYTPEIGDIKTKVENFTEYPLYEGFDEAKAGIVVKMNFPRNSGIKAGITKVIFEGVEVATIEDFVYNQAKGGVTASVLFDPRLEPYLLSEMEFWLVKPSISLAGISNVDRLLSGTYVSFRIGGGEPTREFDVLPSVPALKYSEEGLHLNIEANSVDSLAFGSPVFYKNLKVGSVQNHKLSEDQRFFNVHIHIEKEYVHLINSTSVFYEQGGLEVSGSLKGFTVKTSPLQSMLVGGVSFHTIDFDDAQTVTNGTTFELNRNFEDALNTEQVTITAAIKYELTAGITKLMFADKHIGTIKDITPSSDLKSSIISIGYHRDYKNLFKEDSKVWIVEPKLSTGNLAGFNALLTGTFIQVKPGFSTKYKNHFKLLAKAPPSSADDSGLQVRFKLKDADSIEKGTPISYMKMVIGIVDTVYFSDDGMHVEVAATIEDNFRHLVSNTSQFYQSSGIRAHADMTGMTIQTESLQSIIRGGIALDNERANLDDLAEEMTEFVLHPNFDTMNQSGTEVTLTFNEVVDIKVNATVQYAGHIVGHVMSVKLNEALTKTKLLLTLSKDHSKLSSTGSKFWLVKPEVSMARVANAKAYFTGNYIGVLAGNGEQITEFTGLLNEPATTAKPNGINIVLTSNVKGSINIDNPVYYRQVKVGRVLGVNLNENSDGVYIYINIDDQYTQLVNNKTEFYNASGIKIDAGLFSGVKVDTTSIEAILAGGIAFATPEDPEATAIENGHTFNLNSEAEESWHDWKPVLTK</sequence>
<organism evidence="9 10">
    <name type="scientific">Thalassotalea fonticola</name>
    <dbReference type="NCBI Taxonomy" id="3065649"/>
    <lineage>
        <taxon>Bacteria</taxon>
        <taxon>Pseudomonadati</taxon>
        <taxon>Pseudomonadota</taxon>
        <taxon>Gammaproteobacteria</taxon>
        <taxon>Alteromonadales</taxon>
        <taxon>Colwelliaceae</taxon>
        <taxon>Thalassotalea</taxon>
    </lineage>
</organism>
<dbReference type="InterPro" id="IPR003399">
    <property type="entry name" value="Mce/MlaD"/>
</dbReference>
<feature type="domain" description="Mce/MlaD" evidence="8">
    <location>
        <begin position="154"/>
        <end position="214"/>
    </location>
</feature>
<evidence type="ECO:0000256" key="3">
    <source>
        <dbReference type="ARBA" id="ARBA00022519"/>
    </source>
</evidence>